<dbReference type="InterPro" id="IPR051451">
    <property type="entry name" value="PhoH2-like"/>
</dbReference>
<feature type="domain" description="PhoH-like protein" evidence="8">
    <location>
        <begin position="125"/>
        <end position="328"/>
    </location>
</feature>
<dbReference type="InterPro" id="IPR003714">
    <property type="entry name" value="PhoH"/>
</dbReference>
<evidence type="ECO:0000256" key="2">
    <source>
        <dbReference type="ARBA" id="ARBA00010393"/>
    </source>
</evidence>
<dbReference type="EMBL" id="VRZA01000010">
    <property type="protein sequence ID" value="TXS89532.1"/>
    <property type="molecule type" value="Genomic_DNA"/>
</dbReference>
<keyword evidence="5" id="KW-0067">ATP-binding</keyword>
<keyword evidence="3" id="KW-0963">Cytoplasm</keyword>
<dbReference type="FunFam" id="3.40.50.300:FF:000013">
    <property type="entry name" value="PhoH family ATPase"/>
    <property type="match status" value="1"/>
</dbReference>
<sequence length="354" mass="39131">MNSESPTPSPATASTQQSLTLEPNDPRHLALLCGQLDSHLRQIEKRLGITIHNRGNQFQLTGQASNVAAAKNLLIHLYAEVCQGVGLSPESLHLHLQQSGLEHLAENAETPVEAIQVIRTKRASVKPRGKNQQSYVRTIKLCDINFGIGPAGTGKTFLAVACAVEALLEERVRRILLVRPAVEAGEKLGFLPGDLTQKIDPYLRPLYDALYEMLGFETVNKYIERNIIEVAPLAFMRGRTLNNSFIILDEAQNTTREQMKMFLTRIGFGSTAVITGDATQIDLPRGTQSGLTHVSNILHEVEGIGFTWFGNKDVVRHPLVQRIVEAYDAAEDKATPLDAGRESNRDKNRDKSRP</sequence>
<keyword evidence="4" id="KW-0547">Nucleotide-binding</keyword>
<comment type="caution">
    <text evidence="9">The sequence shown here is derived from an EMBL/GenBank/DDBJ whole genome shotgun (WGS) entry which is preliminary data.</text>
</comment>
<evidence type="ECO:0000256" key="6">
    <source>
        <dbReference type="ARBA" id="ARBA00039970"/>
    </source>
</evidence>
<dbReference type="GO" id="GO:0005524">
    <property type="term" value="F:ATP binding"/>
    <property type="evidence" value="ECO:0007669"/>
    <property type="project" value="UniProtKB-KW"/>
</dbReference>
<feature type="region of interest" description="Disordered" evidence="7">
    <location>
        <begin position="331"/>
        <end position="354"/>
    </location>
</feature>
<evidence type="ECO:0000313" key="10">
    <source>
        <dbReference type="Proteomes" id="UP000321039"/>
    </source>
</evidence>
<dbReference type="Gene3D" id="3.40.50.300">
    <property type="entry name" value="P-loop containing nucleotide triphosphate hydrolases"/>
    <property type="match status" value="1"/>
</dbReference>
<evidence type="ECO:0000256" key="3">
    <source>
        <dbReference type="ARBA" id="ARBA00022490"/>
    </source>
</evidence>
<evidence type="ECO:0000256" key="7">
    <source>
        <dbReference type="SAM" id="MobiDB-lite"/>
    </source>
</evidence>
<gene>
    <name evidence="9" type="ORF">FV139_19785</name>
</gene>
<dbReference type="RefSeq" id="WP_148070224.1">
    <property type="nucleotide sequence ID" value="NZ_VRZA01000010.1"/>
</dbReference>
<keyword evidence="10" id="KW-1185">Reference proteome</keyword>
<dbReference type="GO" id="GO:0005829">
    <property type="term" value="C:cytosol"/>
    <property type="evidence" value="ECO:0007669"/>
    <property type="project" value="TreeGrafter"/>
</dbReference>
<comment type="similarity">
    <text evidence="2">Belongs to the PhoH family.</text>
</comment>
<name>A0A5C8ZP72_9GAMM</name>
<dbReference type="PANTHER" id="PTHR30473">
    <property type="entry name" value="PROTEIN PHOH"/>
    <property type="match status" value="1"/>
</dbReference>
<organism evidence="9 10">
    <name type="scientific">Parahaliea maris</name>
    <dbReference type="NCBI Taxonomy" id="2716870"/>
    <lineage>
        <taxon>Bacteria</taxon>
        <taxon>Pseudomonadati</taxon>
        <taxon>Pseudomonadota</taxon>
        <taxon>Gammaproteobacteria</taxon>
        <taxon>Cellvibrionales</taxon>
        <taxon>Halieaceae</taxon>
        <taxon>Parahaliea</taxon>
    </lineage>
</organism>
<dbReference type="Pfam" id="PF02562">
    <property type="entry name" value="PhoH"/>
    <property type="match status" value="1"/>
</dbReference>
<accession>A0A5C8ZP72</accession>
<evidence type="ECO:0000313" key="9">
    <source>
        <dbReference type="EMBL" id="TXS89532.1"/>
    </source>
</evidence>
<dbReference type="InterPro" id="IPR027417">
    <property type="entry name" value="P-loop_NTPase"/>
</dbReference>
<proteinExistence type="inferred from homology"/>
<comment type="subcellular location">
    <subcellularLocation>
        <location evidence="1">Cytoplasm</location>
    </subcellularLocation>
</comment>
<dbReference type="SUPFAM" id="SSF52540">
    <property type="entry name" value="P-loop containing nucleoside triphosphate hydrolases"/>
    <property type="match status" value="1"/>
</dbReference>
<dbReference type="AlphaFoldDB" id="A0A5C8ZP72"/>
<dbReference type="PANTHER" id="PTHR30473:SF1">
    <property type="entry name" value="PHOH-LIKE PROTEIN"/>
    <property type="match status" value="1"/>
</dbReference>
<evidence type="ECO:0000256" key="5">
    <source>
        <dbReference type="ARBA" id="ARBA00022840"/>
    </source>
</evidence>
<evidence type="ECO:0000256" key="4">
    <source>
        <dbReference type="ARBA" id="ARBA00022741"/>
    </source>
</evidence>
<dbReference type="Proteomes" id="UP000321039">
    <property type="component" value="Unassembled WGS sequence"/>
</dbReference>
<protein>
    <recommendedName>
        <fullName evidence="6">PhoH-like protein</fullName>
    </recommendedName>
</protein>
<evidence type="ECO:0000256" key="1">
    <source>
        <dbReference type="ARBA" id="ARBA00004496"/>
    </source>
</evidence>
<evidence type="ECO:0000259" key="8">
    <source>
        <dbReference type="Pfam" id="PF02562"/>
    </source>
</evidence>
<reference evidence="9 10" key="1">
    <citation type="submission" date="2019-08" db="EMBL/GenBank/DDBJ databases">
        <title>Parahaliea maris sp. nov., isolated from the surface seawater.</title>
        <authorList>
            <person name="Liu Y."/>
        </authorList>
    </citation>
    <scope>NUCLEOTIDE SEQUENCE [LARGE SCALE GENOMIC DNA]</scope>
    <source>
        <strain evidence="9 10">HSLHS9</strain>
    </source>
</reference>